<evidence type="ECO:0000313" key="3">
    <source>
        <dbReference type="Proteomes" id="UP001211907"/>
    </source>
</evidence>
<keyword evidence="1" id="KW-0378">Hydrolase</keyword>
<accession>A0AAD5SPT2</accession>
<evidence type="ECO:0000313" key="2">
    <source>
        <dbReference type="EMBL" id="KAJ3085079.1"/>
    </source>
</evidence>
<dbReference type="EMBL" id="JADGJH010004642">
    <property type="protein sequence ID" value="KAJ3085079.1"/>
    <property type="molecule type" value="Genomic_DNA"/>
</dbReference>
<dbReference type="Gene3D" id="3.40.720.10">
    <property type="entry name" value="Alkaline Phosphatase, subunit A"/>
    <property type="match status" value="1"/>
</dbReference>
<dbReference type="AlphaFoldDB" id="A0AAD5SPT2"/>
<dbReference type="GO" id="GO:0016788">
    <property type="term" value="F:hydrolase activity, acting on ester bonds"/>
    <property type="evidence" value="ECO:0007669"/>
    <property type="project" value="InterPro"/>
</dbReference>
<gene>
    <name evidence="2" type="ORF">HK100_009174</name>
</gene>
<dbReference type="PANTHER" id="PTHR31956">
    <property type="entry name" value="NON-SPECIFIC PHOSPHOLIPASE C4-RELATED"/>
    <property type="match status" value="1"/>
</dbReference>
<dbReference type="InterPro" id="IPR017850">
    <property type="entry name" value="Alkaline_phosphatase_core_sf"/>
</dbReference>
<dbReference type="InterPro" id="IPR007312">
    <property type="entry name" value="Phosphoesterase"/>
</dbReference>
<keyword evidence="3" id="KW-1185">Reference proteome</keyword>
<dbReference type="GO" id="GO:0009395">
    <property type="term" value="P:phospholipid catabolic process"/>
    <property type="evidence" value="ECO:0007669"/>
    <property type="project" value="TreeGrafter"/>
</dbReference>
<dbReference type="PANTHER" id="PTHR31956:SF8">
    <property type="entry name" value="ACID PHOSPHATASE PHOA (AFU_ORTHOLOGUE AFUA_1G03570)"/>
    <property type="match status" value="1"/>
</dbReference>
<proteinExistence type="predicted"/>
<dbReference type="Proteomes" id="UP001211907">
    <property type="component" value="Unassembled WGS sequence"/>
</dbReference>
<organism evidence="2 3">
    <name type="scientific">Physocladia obscura</name>
    <dbReference type="NCBI Taxonomy" id="109957"/>
    <lineage>
        <taxon>Eukaryota</taxon>
        <taxon>Fungi</taxon>
        <taxon>Fungi incertae sedis</taxon>
        <taxon>Chytridiomycota</taxon>
        <taxon>Chytridiomycota incertae sedis</taxon>
        <taxon>Chytridiomycetes</taxon>
        <taxon>Chytridiales</taxon>
        <taxon>Chytriomycetaceae</taxon>
        <taxon>Physocladia</taxon>
    </lineage>
</organism>
<protein>
    <recommendedName>
        <fullName evidence="4">Phosphoesterase</fullName>
    </recommendedName>
</protein>
<sequence length="349" mass="39158">MEVKGQWFERIVITYLENTDYGKALQQAALGGLHAAPHHGTLLTDYHGVAHPSQPNYVALATGDTLVTNDTVRDIDASCIVDLLERRGLTWASYCEAYPDAPGAKPTLDHATGRYVRRHSNIARPSRTCETNQPLPDPLLSVKSVQDNPQRYANIKSAQAFKRDLEAGTLPQLILYTPNQDNNAHDTNTEYAAHYIQRFWTPLMSHPEFTSKRTLFVLTFDESATYIFRDNHVATWLLGTAVKTTPAGFKGGVPYDQCEWEWAIPGSNPNLPDDEKPEALKPELYMSQFFNYLAVFLYPTEPNVPITDNAVEGRFDHYDLLKTIELNWNLGTLGRKDVGAIGLGHLLKD</sequence>
<name>A0AAD5SPT2_9FUNG</name>
<dbReference type="Pfam" id="PF04185">
    <property type="entry name" value="Phosphoesterase"/>
    <property type="match status" value="1"/>
</dbReference>
<evidence type="ECO:0000256" key="1">
    <source>
        <dbReference type="ARBA" id="ARBA00022801"/>
    </source>
</evidence>
<evidence type="ECO:0008006" key="4">
    <source>
        <dbReference type="Google" id="ProtNLM"/>
    </source>
</evidence>
<reference evidence="2" key="1">
    <citation type="submission" date="2020-05" db="EMBL/GenBank/DDBJ databases">
        <title>Phylogenomic resolution of chytrid fungi.</title>
        <authorList>
            <person name="Stajich J.E."/>
            <person name="Amses K."/>
            <person name="Simmons R."/>
            <person name="Seto K."/>
            <person name="Myers J."/>
            <person name="Bonds A."/>
            <person name="Quandt C.A."/>
            <person name="Barry K."/>
            <person name="Liu P."/>
            <person name="Grigoriev I."/>
            <person name="Longcore J.E."/>
            <person name="James T.Y."/>
        </authorList>
    </citation>
    <scope>NUCLEOTIDE SEQUENCE</scope>
    <source>
        <strain evidence="2">JEL0513</strain>
    </source>
</reference>
<comment type="caution">
    <text evidence="2">The sequence shown here is derived from an EMBL/GenBank/DDBJ whole genome shotgun (WGS) entry which is preliminary data.</text>
</comment>